<evidence type="ECO:0000256" key="1">
    <source>
        <dbReference type="ARBA" id="ARBA00022490"/>
    </source>
</evidence>
<feature type="binding site" evidence="8">
    <location>
        <position position="136"/>
    </location>
    <ligand>
        <name>S-adenosyl-L-methionine</name>
        <dbReference type="ChEBI" id="CHEBI:59789"/>
    </ligand>
</feature>
<dbReference type="GO" id="GO:0070475">
    <property type="term" value="P:rRNA base methylation"/>
    <property type="evidence" value="ECO:0007669"/>
    <property type="project" value="TreeGrafter"/>
</dbReference>
<evidence type="ECO:0000256" key="8">
    <source>
        <dbReference type="PROSITE-ProRule" id="PRU01023"/>
    </source>
</evidence>
<dbReference type="PROSITE" id="PS51686">
    <property type="entry name" value="SAM_MT_RSMB_NOP"/>
    <property type="match status" value="1"/>
</dbReference>
<keyword evidence="4 8" id="KW-0949">S-adenosyl-L-methionine</keyword>
<gene>
    <name evidence="10" type="ORF">PGLA1383_LOCUS15704</name>
</gene>
<feature type="binding site" evidence="8">
    <location>
        <position position="163"/>
    </location>
    <ligand>
        <name>S-adenosyl-L-methionine</name>
        <dbReference type="ChEBI" id="CHEBI:59789"/>
    </ligand>
</feature>
<keyword evidence="2 8" id="KW-0489">Methyltransferase</keyword>
<evidence type="ECO:0000256" key="6">
    <source>
        <dbReference type="ARBA" id="ARBA00022884"/>
    </source>
</evidence>
<feature type="non-terminal residue" evidence="10">
    <location>
        <position position="1"/>
    </location>
</feature>
<evidence type="ECO:0000256" key="4">
    <source>
        <dbReference type="ARBA" id="ARBA00022691"/>
    </source>
</evidence>
<feature type="binding site" evidence="8">
    <location>
        <begin position="112"/>
        <end position="118"/>
    </location>
    <ligand>
        <name>S-adenosyl-L-methionine</name>
        <dbReference type="ChEBI" id="CHEBI:59789"/>
    </ligand>
</feature>
<feature type="binding site" evidence="8">
    <location>
        <position position="181"/>
    </location>
    <ligand>
        <name>S-adenosyl-L-methionine</name>
        <dbReference type="ChEBI" id="CHEBI:59789"/>
    </ligand>
</feature>
<keyword evidence="3 8" id="KW-0808">Transferase</keyword>
<dbReference type="Gene3D" id="1.25.40.10">
    <property type="entry name" value="Tetratricopeptide repeat domain"/>
    <property type="match status" value="1"/>
</dbReference>
<proteinExistence type="inferred from homology"/>
<dbReference type="InterPro" id="IPR033443">
    <property type="entry name" value="PROP1-like_PPR_dom"/>
</dbReference>
<dbReference type="Gene3D" id="3.30.70.1170">
    <property type="entry name" value="Sun protein, domain 3"/>
    <property type="match status" value="1"/>
</dbReference>
<dbReference type="InterPro" id="IPR031341">
    <property type="entry name" value="Methyltr_RsmF_N"/>
</dbReference>
<dbReference type="InterPro" id="IPR049560">
    <property type="entry name" value="MeTrfase_RsmB-F_NOP2_cat"/>
</dbReference>
<comment type="similarity">
    <text evidence="8">Belongs to the class I-like SAM-binding methyltransferase superfamily. RsmB/NOP family.</text>
</comment>
<dbReference type="GO" id="GO:0009383">
    <property type="term" value="F:rRNA (cytosine-C5-)-methyltransferase activity"/>
    <property type="evidence" value="ECO:0007669"/>
    <property type="project" value="TreeGrafter"/>
</dbReference>
<dbReference type="Gene3D" id="3.40.50.150">
    <property type="entry name" value="Vaccinia Virus protein VP39"/>
    <property type="match status" value="1"/>
</dbReference>
<sequence length="597" mass="63908">CERERQQFREACSRPPRTALRVNALKLGSRTPDSWAQAARDSFGWRLQPVPWAPTGFFVSAGQATLGQVPGHLCGEFFLQEATSLLPPEALWALLRRTPSKTGEAFAILDLCAAPGGKATHLAALLGSRGVLVASDLSDARSRALRANLVASGAMNAVIAKGDGALAGKSWPGGFDGILLDAPCTGQGTVRKNRAVLRQWPTQFLVSVTRQQARLLRSAWQALRPGGVLVYSTCSLTWHENEAILEEFLRERGDEAAVEDLSFLPGVGAAVSSRGFLRVWPHSFDTDGFFLAALRKRSRSECEHRPLDSRLRSVCGSFSLEPLEPEADVRIRSSLLAVLGSDSDRQAFCSGSELRLGCNSTGGEVWLVPRAFASSTRTRSVEAAFDVAAAKVMELCSSSDRAFSAVAAGATAAFNPRPSSCSGLVEDAAAYNALLDACADDEKLGLAAAELWKRRMSTAGVAPDSATFGALLKAAARCEDCDAARRWFRAMEAAGIPGDVVKYSTVCDAHARAGDMLGAEAWLQSLRGARLRPNVVSFSSLLKACERAAEPHRAVLWLKRLCQVEEFRPNAPCYAAVARAYGAAGDPQAARRARAAS</sequence>
<dbReference type="Proteomes" id="UP000654075">
    <property type="component" value="Unassembled WGS sequence"/>
</dbReference>
<protein>
    <recommendedName>
        <fullName evidence="9">SAM-dependent MTase RsmB/NOP-type domain-containing protein</fullName>
    </recommendedName>
</protein>
<organism evidence="10 11">
    <name type="scientific">Polarella glacialis</name>
    <name type="common">Dinoflagellate</name>
    <dbReference type="NCBI Taxonomy" id="89957"/>
    <lineage>
        <taxon>Eukaryota</taxon>
        <taxon>Sar</taxon>
        <taxon>Alveolata</taxon>
        <taxon>Dinophyceae</taxon>
        <taxon>Suessiales</taxon>
        <taxon>Suessiaceae</taxon>
        <taxon>Polarella</taxon>
    </lineage>
</organism>
<keyword evidence="6 8" id="KW-0694">RNA-binding</keyword>
<evidence type="ECO:0000313" key="10">
    <source>
        <dbReference type="EMBL" id="CAE8597254.1"/>
    </source>
</evidence>
<dbReference type="InterPro" id="IPR001678">
    <property type="entry name" value="MeTrfase_RsmB-F_NOP2_dom"/>
</dbReference>
<dbReference type="PANTHER" id="PTHR22807:SF30">
    <property type="entry name" value="28S RRNA (CYTOSINE(4447)-C(5))-METHYLTRANSFERASE-RELATED"/>
    <property type="match status" value="1"/>
</dbReference>
<dbReference type="AlphaFoldDB" id="A0A813EHY1"/>
<accession>A0A813EHY1</accession>
<dbReference type="InterPro" id="IPR029063">
    <property type="entry name" value="SAM-dependent_MTases_sf"/>
</dbReference>
<feature type="repeat" description="PPR" evidence="7">
    <location>
        <begin position="464"/>
        <end position="498"/>
    </location>
</feature>
<dbReference type="InterPro" id="IPR011990">
    <property type="entry name" value="TPR-like_helical_dom_sf"/>
</dbReference>
<dbReference type="PANTHER" id="PTHR22807">
    <property type="entry name" value="NOP2 YEAST -RELATED NOL1/NOP2/FMU SUN DOMAIN-CONTAINING"/>
    <property type="match status" value="1"/>
</dbReference>
<keyword evidence="1" id="KW-0963">Cytoplasm</keyword>
<feature type="repeat" description="PPR" evidence="7">
    <location>
        <begin position="427"/>
        <end position="463"/>
    </location>
</feature>
<evidence type="ECO:0000259" key="9">
    <source>
        <dbReference type="PROSITE" id="PS51686"/>
    </source>
</evidence>
<dbReference type="EMBL" id="CAJNNV010009328">
    <property type="protein sequence ID" value="CAE8597254.1"/>
    <property type="molecule type" value="Genomic_DNA"/>
</dbReference>
<evidence type="ECO:0000256" key="5">
    <source>
        <dbReference type="ARBA" id="ARBA00022737"/>
    </source>
</evidence>
<dbReference type="InterPro" id="IPR023267">
    <property type="entry name" value="RCMT"/>
</dbReference>
<comment type="caution">
    <text evidence="10">The sequence shown here is derived from an EMBL/GenBank/DDBJ whole genome shotgun (WGS) entry which is preliminary data.</text>
</comment>
<dbReference type="InterPro" id="IPR002885">
    <property type="entry name" value="PPR_rpt"/>
</dbReference>
<evidence type="ECO:0000256" key="7">
    <source>
        <dbReference type="PROSITE-ProRule" id="PRU00708"/>
    </source>
</evidence>
<evidence type="ECO:0000313" key="11">
    <source>
        <dbReference type="Proteomes" id="UP000654075"/>
    </source>
</evidence>
<dbReference type="PRINTS" id="PR02008">
    <property type="entry name" value="RCMTFAMILY"/>
</dbReference>
<evidence type="ECO:0000256" key="2">
    <source>
        <dbReference type="ARBA" id="ARBA00022603"/>
    </source>
</evidence>
<dbReference type="Pfam" id="PF01189">
    <property type="entry name" value="Methyltr_RsmB-F"/>
    <property type="match status" value="1"/>
</dbReference>
<reference evidence="10" key="1">
    <citation type="submission" date="2021-02" db="EMBL/GenBank/DDBJ databases">
        <authorList>
            <person name="Dougan E. K."/>
            <person name="Rhodes N."/>
            <person name="Thang M."/>
            <person name="Chan C."/>
        </authorList>
    </citation>
    <scope>NUCLEOTIDE SEQUENCE</scope>
</reference>
<dbReference type="CDD" id="cd02440">
    <property type="entry name" value="AdoMet_MTases"/>
    <property type="match status" value="1"/>
</dbReference>
<dbReference type="GO" id="GO:0003723">
    <property type="term" value="F:RNA binding"/>
    <property type="evidence" value="ECO:0007669"/>
    <property type="project" value="UniProtKB-UniRule"/>
</dbReference>
<feature type="active site" description="Nucleophile" evidence="8">
    <location>
        <position position="234"/>
    </location>
</feature>
<name>A0A813EHY1_POLGL</name>
<dbReference type="Pfam" id="PF17177">
    <property type="entry name" value="PPR_long"/>
    <property type="match status" value="1"/>
</dbReference>
<dbReference type="Pfam" id="PF17125">
    <property type="entry name" value="Methyltr_RsmF_N"/>
    <property type="match status" value="1"/>
</dbReference>
<keyword evidence="11" id="KW-1185">Reference proteome</keyword>
<keyword evidence="5" id="KW-0677">Repeat</keyword>
<evidence type="ECO:0000256" key="3">
    <source>
        <dbReference type="ARBA" id="ARBA00022679"/>
    </source>
</evidence>
<feature type="domain" description="SAM-dependent MTase RsmB/NOP-type" evidence="9">
    <location>
        <begin position="8"/>
        <end position="297"/>
    </location>
</feature>
<dbReference type="PROSITE" id="PS51375">
    <property type="entry name" value="PPR"/>
    <property type="match status" value="2"/>
</dbReference>
<dbReference type="OrthoDB" id="260824at2759"/>
<dbReference type="SUPFAM" id="SSF53335">
    <property type="entry name" value="S-adenosyl-L-methionine-dependent methyltransferases"/>
    <property type="match status" value="1"/>
</dbReference>